<protein>
    <recommendedName>
        <fullName evidence="11">Protein translocase subunit SecE</fullName>
    </recommendedName>
</protein>
<dbReference type="InterPro" id="IPR001901">
    <property type="entry name" value="Translocase_SecE/Sec61-g"/>
</dbReference>
<evidence type="ECO:0000256" key="3">
    <source>
        <dbReference type="ARBA" id="ARBA00022475"/>
    </source>
</evidence>
<keyword evidence="2" id="KW-0813">Transport</keyword>
<evidence type="ECO:0000313" key="10">
    <source>
        <dbReference type="EMBL" id="SVD51484.1"/>
    </source>
</evidence>
<dbReference type="Gene3D" id="1.20.5.1030">
    <property type="entry name" value="Preprotein translocase secy subunit"/>
    <property type="match status" value="1"/>
</dbReference>
<comment type="subcellular location">
    <subcellularLocation>
        <location evidence="1">Membrane</location>
    </subcellularLocation>
</comment>
<dbReference type="PROSITE" id="PS01067">
    <property type="entry name" value="SECE_SEC61G"/>
    <property type="match status" value="1"/>
</dbReference>
<dbReference type="GO" id="GO:0006605">
    <property type="term" value="P:protein targeting"/>
    <property type="evidence" value="ECO:0007669"/>
    <property type="project" value="InterPro"/>
</dbReference>
<evidence type="ECO:0000256" key="9">
    <source>
        <dbReference type="SAM" id="Phobius"/>
    </source>
</evidence>
<keyword evidence="8 9" id="KW-0472">Membrane</keyword>
<dbReference type="Pfam" id="PF00584">
    <property type="entry name" value="SecE"/>
    <property type="match status" value="1"/>
</dbReference>
<sequence length="81" mass="9000">MARQNAQRNSLQRSMSSAAQRKMFRLGFFGEVYAELRKAEWPTRQEATRLTGVVIAIAGLVGVILGVLDFLFGLLARNTLS</sequence>
<keyword evidence="6 9" id="KW-1133">Transmembrane helix</keyword>
<dbReference type="GO" id="GO:0005886">
    <property type="term" value="C:plasma membrane"/>
    <property type="evidence" value="ECO:0007669"/>
    <property type="project" value="TreeGrafter"/>
</dbReference>
<dbReference type="InterPro" id="IPR005807">
    <property type="entry name" value="SecE_bac"/>
</dbReference>
<organism evidence="10">
    <name type="scientific">marine metagenome</name>
    <dbReference type="NCBI Taxonomy" id="408172"/>
    <lineage>
        <taxon>unclassified sequences</taxon>
        <taxon>metagenomes</taxon>
        <taxon>ecological metagenomes</taxon>
    </lineage>
</organism>
<dbReference type="InterPro" id="IPR038379">
    <property type="entry name" value="SecE_sf"/>
</dbReference>
<evidence type="ECO:0000256" key="5">
    <source>
        <dbReference type="ARBA" id="ARBA00022927"/>
    </source>
</evidence>
<evidence type="ECO:0000256" key="7">
    <source>
        <dbReference type="ARBA" id="ARBA00023010"/>
    </source>
</evidence>
<keyword evidence="5" id="KW-0653">Protein transport</keyword>
<accession>A0A382VYE4</accession>
<reference evidence="10" key="1">
    <citation type="submission" date="2018-05" db="EMBL/GenBank/DDBJ databases">
        <authorList>
            <person name="Lanie J.A."/>
            <person name="Ng W.-L."/>
            <person name="Kazmierczak K.M."/>
            <person name="Andrzejewski T.M."/>
            <person name="Davidsen T.M."/>
            <person name="Wayne K.J."/>
            <person name="Tettelin H."/>
            <person name="Glass J.I."/>
            <person name="Rusch D."/>
            <person name="Podicherti R."/>
            <person name="Tsui H.-C.T."/>
            <person name="Winkler M.E."/>
        </authorList>
    </citation>
    <scope>NUCLEOTIDE SEQUENCE</scope>
</reference>
<dbReference type="GO" id="GO:0008320">
    <property type="term" value="F:protein transmembrane transporter activity"/>
    <property type="evidence" value="ECO:0007669"/>
    <property type="project" value="InterPro"/>
</dbReference>
<keyword evidence="3" id="KW-1003">Cell membrane</keyword>
<dbReference type="GO" id="GO:0009306">
    <property type="term" value="P:protein secretion"/>
    <property type="evidence" value="ECO:0007669"/>
    <property type="project" value="InterPro"/>
</dbReference>
<dbReference type="GO" id="GO:0043952">
    <property type="term" value="P:protein transport by the Sec complex"/>
    <property type="evidence" value="ECO:0007669"/>
    <property type="project" value="TreeGrafter"/>
</dbReference>
<gene>
    <name evidence="10" type="ORF">METZ01_LOCUS404338</name>
</gene>
<keyword evidence="7" id="KW-0811">Translocation</keyword>
<proteinExistence type="inferred from homology"/>
<dbReference type="NCBIfam" id="TIGR00964">
    <property type="entry name" value="secE_bact"/>
    <property type="match status" value="1"/>
</dbReference>
<feature type="transmembrane region" description="Helical" evidence="9">
    <location>
        <begin position="53"/>
        <end position="76"/>
    </location>
</feature>
<dbReference type="PANTHER" id="PTHR33910:SF1">
    <property type="entry name" value="PROTEIN TRANSLOCASE SUBUNIT SECE"/>
    <property type="match status" value="1"/>
</dbReference>
<evidence type="ECO:0000256" key="4">
    <source>
        <dbReference type="ARBA" id="ARBA00022692"/>
    </source>
</evidence>
<keyword evidence="4 9" id="KW-0812">Transmembrane</keyword>
<evidence type="ECO:0000256" key="1">
    <source>
        <dbReference type="ARBA" id="ARBA00004370"/>
    </source>
</evidence>
<dbReference type="EMBL" id="UINC01155561">
    <property type="protein sequence ID" value="SVD51484.1"/>
    <property type="molecule type" value="Genomic_DNA"/>
</dbReference>
<dbReference type="HAMAP" id="MF_00422">
    <property type="entry name" value="SecE"/>
    <property type="match status" value="1"/>
</dbReference>
<evidence type="ECO:0008006" key="11">
    <source>
        <dbReference type="Google" id="ProtNLM"/>
    </source>
</evidence>
<name>A0A382VYE4_9ZZZZ</name>
<evidence type="ECO:0000256" key="6">
    <source>
        <dbReference type="ARBA" id="ARBA00022989"/>
    </source>
</evidence>
<dbReference type="AlphaFoldDB" id="A0A382VYE4"/>
<dbReference type="GO" id="GO:0006886">
    <property type="term" value="P:intracellular protein transport"/>
    <property type="evidence" value="ECO:0007669"/>
    <property type="project" value="InterPro"/>
</dbReference>
<dbReference type="PANTHER" id="PTHR33910">
    <property type="entry name" value="PROTEIN TRANSLOCASE SUBUNIT SECE"/>
    <property type="match status" value="1"/>
</dbReference>
<evidence type="ECO:0000256" key="2">
    <source>
        <dbReference type="ARBA" id="ARBA00022448"/>
    </source>
</evidence>
<evidence type="ECO:0000256" key="8">
    <source>
        <dbReference type="ARBA" id="ARBA00023136"/>
    </source>
</evidence>